<dbReference type="HOGENOM" id="CLU_1421379_0_0_1"/>
<protein>
    <submittedName>
        <fullName evidence="1">DEHA2B09966p</fullName>
    </submittedName>
</protein>
<accession>Q6BWN4</accession>
<dbReference type="KEGG" id="dha:DEHA2B09966g"/>
<dbReference type="AlphaFoldDB" id="Q6BWN4"/>
<sequence>MAVRSAITRSIQWSSFVERLSCRVNFGVNFISVVINLMIVRSATESPNEIFSTSSEVFGTQLTKSSDKHCRYTRIAIMDTAPRLPNSTVAMLVESLTAYSVGNTPNRVGTLTVFGSGSQLVGAIDLGDQENPQDVSKNDAQQMIEVASGLVQSATSFDGSMKYIKVSYKDRELLVIPGEQYNVAAVIDSTE</sequence>
<dbReference type="EMBL" id="CR382134">
    <property type="protein sequence ID" value="CAG85389.2"/>
    <property type="molecule type" value="Genomic_DNA"/>
</dbReference>
<organism evidence="1 2">
    <name type="scientific">Debaryomyces hansenii (strain ATCC 36239 / CBS 767 / BCRC 21394 / JCM 1990 / NBRC 0083 / IGC 2968)</name>
    <name type="common">Yeast</name>
    <name type="synonym">Torulaspora hansenii</name>
    <dbReference type="NCBI Taxonomy" id="284592"/>
    <lineage>
        <taxon>Eukaryota</taxon>
        <taxon>Fungi</taxon>
        <taxon>Dikarya</taxon>
        <taxon>Ascomycota</taxon>
        <taxon>Saccharomycotina</taxon>
        <taxon>Pichiomycetes</taxon>
        <taxon>Debaryomycetaceae</taxon>
        <taxon>Debaryomyces</taxon>
    </lineage>
</organism>
<name>Q6BWN4_DEBHA</name>
<dbReference type="InParanoid" id="Q6BWN4"/>
<dbReference type="OrthoDB" id="10373158at2759"/>
<dbReference type="Proteomes" id="UP000000599">
    <property type="component" value="Chromosome B"/>
</dbReference>
<evidence type="ECO:0000313" key="1">
    <source>
        <dbReference type="EMBL" id="CAG85389.2"/>
    </source>
</evidence>
<proteinExistence type="predicted"/>
<keyword evidence="2" id="KW-1185">Reference proteome</keyword>
<reference evidence="1 2" key="1">
    <citation type="journal article" date="2004" name="Nature">
        <title>Genome evolution in yeasts.</title>
        <authorList>
            <consortium name="Genolevures"/>
            <person name="Dujon B."/>
            <person name="Sherman D."/>
            <person name="Fischer G."/>
            <person name="Durrens P."/>
            <person name="Casaregola S."/>
            <person name="Lafontaine I."/>
            <person name="de Montigny J."/>
            <person name="Marck C."/>
            <person name="Neuveglise C."/>
            <person name="Talla E."/>
            <person name="Goffard N."/>
            <person name="Frangeul L."/>
            <person name="Aigle M."/>
            <person name="Anthouard V."/>
            <person name="Babour A."/>
            <person name="Barbe V."/>
            <person name="Barnay S."/>
            <person name="Blanchin S."/>
            <person name="Beckerich J.M."/>
            <person name="Beyne E."/>
            <person name="Bleykasten C."/>
            <person name="Boisrame A."/>
            <person name="Boyer J."/>
            <person name="Cattolico L."/>
            <person name="Confanioleri F."/>
            <person name="de Daruvar A."/>
            <person name="Despons L."/>
            <person name="Fabre E."/>
            <person name="Fairhead C."/>
            <person name="Ferry-Dumazet H."/>
            <person name="Groppi A."/>
            <person name="Hantraye F."/>
            <person name="Hennequin C."/>
            <person name="Jauniaux N."/>
            <person name="Joyet P."/>
            <person name="Kachouri R."/>
            <person name="Kerrest A."/>
            <person name="Koszul R."/>
            <person name="Lemaire M."/>
            <person name="Lesur I."/>
            <person name="Ma L."/>
            <person name="Muller H."/>
            <person name="Nicaud J.M."/>
            <person name="Nikolski M."/>
            <person name="Oztas S."/>
            <person name="Ozier-Kalogeropoulos O."/>
            <person name="Pellenz S."/>
            <person name="Potier S."/>
            <person name="Richard G.F."/>
            <person name="Straub M.L."/>
            <person name="Suleau A."/>
            <person name="Swennene D."/>
            <person name="Tekaia F."/>
            <person name="Wesolowski-Louvel M."/>
            <person name="Westhof E."/>
            <person name="Wirth B."/>
            <person name="Zeniou-Meyer M."/>
            <person name="Zivanovic I."/>
            <person name="Bolotin-Fukuhara M."/>
            <person name="Thierry A."/>
            <person name="Bouchier C."/>
            <person name="Caudron B."/>
            <person name="Scarpelli C."/>
            <person name="Gaillardin C."/>
            <person name="Weissenbach J."/>
            <person name="Wincker P."/>
            <person name="Souciet J.L."/>
        </authorList>
    </citation>
    <scope>NUCLEOTIDE SEQUENCE [LARGE SCALE GENOMIC DNA]</scope>
    <source>
        <strain evidence="2">ATCC 36239 / CBS 767 / BCRC 21394 / JCM 1990 / NBRC 0083 / IGC 2968</strain>
    </source>
</reference>
<gene>
    <name evidence="1" type="ordered locus">DEHA2B09966g</name>
</gene>
<evidence type="ECO:0000313" key="2">
    <source>
        <dbReference type="Proteomes" id="UP000000599"/>
    </source>
</evidence>
<dbReference type="GeneID" id="2913309"/>
<dbReference type="RefSeq" id="XP_457385.2">
    <property type="nucleotide sequence ID" value="XM_457385.1"/>
</dbReference>